<reference evidence="1" key="1">
    <citation type="submission" date="2021-04" db="EMBL/GenBank/DDBJ databases">
        <title>Genome based classification of Actinospica acidithermotolerans sp. nov., an actinobacterium isolated from an Indonesian hot spring.</title>
        <authorList>
            <person name="Kusuma A.B."/>
            <person name="Putra K.E."/>
            <person name="Nafisah S."/>
            <person name="Loh J."/>
            <person name="Nouioui I."/>
            <person name="Goodfellow M."/>
        </authorList>
    </citation>
    <scope>NUCLEOTIDE SEQUENCE</scope>
    <source>
        <strain evidence="1">DSM 45618</strain>
    </source>
</reference>
<dbReference type="AlphaFoldDB" id="A0A8J8BHF2"/>
<comment type="caution">
    <text evidence="1">The sequence shown here is derived from an EMBL/GenBank/DDBJ whole genome shotgun (WGS) entry which is preliminary data.</text>
</comment>
<evidence type="ECO:0000313" key="2">
    <source>
        <dbReference type="Proteomes" id="UP000677913"/>
    </source>
</evidence>
<protein>
    <submittedName>
        <fullName evidence="1">Uncharacterized protein</fullName>
    </submittedName>
</protein>
<proteinExistence type="predicted"/>
<keyword evidence="2" id="KW-1185">Reference proteome</keyword>
<organism evidence="1 2">
    <name type="scientific">Actinocrinis puniceicyclus</name>
    <dbReference type="NCBI Taxonomy" id="977794"/>
    <lineage>
        <taxon>Bacteria</taxon>
        <taxon>Bacillati</taxon>
        <taxon>Actinomycetota</taxon>
        <taxon>Actinomycetes</taxon>
        <taxon>Catenulisporales</taxon>
        <taxon>Actinospicaceae</taxon>
        <taxon>Actinocrinis</taxon>
    </lineage>
</organism>
<accession>A0A8J8BHF2</accession>
<evidence type="ECO:0000313" key="1">
    <source>
        <dbReference type="EMBL" id="MBS2966729.1"/>
    </source>
</evidence>
<dbReference type="RefSeq" id="WP_211472088.1">
    <property type="nucleotide sequence ID" value="NZ_JAGSXH010000186.1"/>
</dbReference>
<dbReference type="Proteomes" id="UP000677913">
    <property type="component" value="Unassembled WGS sequence"/>
</dbReference>
<name>A0A8J8BHF2_9ACTN</name>
<dbReference type="EMBL" id="JAGSXH010000186">
    <property type="protein sequence ID" value="MBS2966729.1"/>
    <property type="molecule type" value="Genomic_DNA"/>
</dbReference>
<gene>
    <name evidence="1" type="ORF">KGA66_27075</name>
</gene>
<sequence>MTAPTLHAVTRPPSGFDPAIESDGLTLDTEHGPVDLVAVQRALSGERLHLTRAEHKYVAALIRAHLAVYPTRKAA</sequence>